<name>A0A081BSB8_9BACT</name>
<keyword evidence="1" id="KW-0378">Hydrolase</keyword>
<organism evidence="1">
    <name type="scientific">Candidatus Moduliflexus flocculans</name>
    <dbReference type="NCBI Taxonomy" id="1499966"/>
    <lineage>
        <taxon>Bacteria</taxon>
        <taxon>Candidatus Moduliflexota</taxon>
        <taxon>Candidatus Moduliflexia</taxon>
        <taxon>Candidatus Moduliflexales</taxon>
        <taxon>Candidatus Moduliflexaceae</taxon>
    </lineage>
</organism>
<sequence length="346" mass="39803">MIDNNWIETLLQKAEEATQKEQKAHQNPFEQQLIVELIHACYALHAKKRSLHLGRLLASAFDFVVTADYYAGIGHKGWFYCPSPTPRLYYHFTNCCPRHALENMFYFHASSKPESGSIGKATSRLLRNFLNELLKHSRRQEVILKGAEPVDIVIVNQAKHHIFFGEIKASPLLTLPLAMDSEALTDAQNNKISEHDGNITINLVYQRPFSVFVPILRQKRWQENSFCFGSKQGADDKNWSYRAMLELLSRSPEFLLVYYEFWDVALSHYHPKVTESIYWLTNGCGAPSPRPEWWPKSKGGDGEGFETVSDSKTSVGMDRTDDIKKGIYQILKTWGRRKACQKRMEV</sequence>
<gene>
    <name evidence="1" type="ORF">U14_05579</name>
</gene>
<dbReference type="GO" id="GO:0004519">
    <property type="term" value="F:endonuclease activity"/>
    <property type="evidence" value="ECO:0007669"/>
    <property type="project" value="UniProtKB-KW"/>
</dbReference>
<accession>A0A081BSB8</accession>
<dbReference type="AlphaFoldDB" id="A0A081BSB8"/>
<dbReference type="STRING" id="1499966.U14_05579"/>
<keyword evidence="1" id="KW-0255">Endonuclease</keyword>
<evidence type="ECO:0000313" key="1">
    <source>
        <dbReference type="EMBL" id="GAK54299.1"/>
    </source>
</evidence>
<evidence type="ECO:0000313" key="2">
    <source>
        <dbReference type="Proteomes" id="UP000030700"/>
    </source>
</evidence>
<protein>
    <submittedName>
        <fullName evidence="1">BssHII restriction endonuclease</fullName>
    </submittedName>
</protein>
<reference evidence="1" key="1">
    <citation type="journal article" date="2015" name="PeerJ">
        <title>First genomic representation of candidate bacterial phylum KSB3 points to enhanced environmental sensing as a trigger of wastewater bulking.</title>
        <authorList>
            <person name="Sekiguchi Y."/>
            <person name="Ohashi A."/>
            <person name="Parks D.H."/>
            <person name="Yamauchi T."/>
            <person name="Tyson G.W."/>
            <person name="Hugenholtz P."/>
        </authorList>
    </citation>
    <scope>NUCLEOTIDE SEQUENCE [LARGE SCALE GENOMIC DNA]</scope>
</reference>
<keyword evidence="1" id="KW-0540">Nuclease</keyword>
<keyword evidence="2" id="KW-1185">Reference proteome</keyword>
<dbReference type="HOGENOM" id="CLU_068844_0_0_0"/>
<dbReference type="Proteomes" id="UP000030700">
    <property type="component" value="Unassembled WGS sequence"/>
</dbReference>
<dbReference type="EMBL" id="DF820461">
    <property type="protein sequence ID" value="GAK54299.1"/>
    <property type="molecule type" value="Genomic_DNA"/>
</dbReference>
<proteinExistence type="predicted"/>